<dbReference type="Proteomes" id="UP000263993">
    <property type="component" value="Unassembled WGS sequence"/>
</dbReference>
<feature type="transmembrane region" description="Helical" evidence="4">
    <location>
        <begin position="85"/>
        <end position="104"/>
    </location>
</feature>
<feature type="domain" description="Major facilitator superfamily (MFS) profile" evidence="5">
    <location>
        <begin position="222"/>
        <end position="407"/>
    </location>
</feature>
<accession>A0A371B1B5</accession>
<dbReference type="SUPFAM" id="SSF103473">
    <property type="entry name" value="MFS general substrate transporter"/>
    <property type="match status" value="1"/>
</dbReference>
<keyword evidence="2 4" id="KW-1133">Transmembrane helix</keyword>
<proteinExistence type="predicted"/>
<dbReference type="PANTHER" id="PTHR23534">
    <property type="entry name" value="MFS PERMEASE"/>
    <property type="match status" value="1"/>
</dbReference>
<dbReference type="AlphaFoldDB" id="A0A371B1B5"/>
<feature type="transmembrane region" description="Helical" evidence="4">
    <location>
        <begin position="312"/>
        <end position="331"/>
    </location>
</feature>
<feature type="transmembrane region" description="Helical" evidence="4">
    <location>
        <begin position="178"/>
        <end position="200"/>
    </location>
</feature>
<keyword evidence="3 4" id="KW-0472">Membrane</keyword>
<dbReference type="GO" id="GO:0022857">
    <property type="term" value="F:transmembrane transporter activity"/>
    <property type="evidence" value="ECO:0007669"/>
    <property type="project" value="InterPro"/>
</dbReference>
<organism evidence="6 7">
    <name type="scientific">Undibacter mobilis</name>
    <dbReference type="NCBI Taxonomy" id="2292256"/>
    <lineage>
        <taxon>Bacteria</taxon>
        <taxon>Pseudomonadati</taxon>
        <taxon>Pseudomonadota</taxon>
        <taxon>Alphaproteobacteria</taxon>
        <taxon>Hyphomicrobiales</taxon>
        <taxon>Nitrobacteraceae</taxon>
        <taxon>Undibacter</taxon>
    </lineage>
</organism>
<keyword evidence="7" id="KW-1185">Reference proteome</keyword>
<evidence type="ECO:0000259" key="5">
    <source>
        <dbReference type="PROSITE" id="PS50850"/>
    </source>
</evidence>
<feature type="transmembrane region" description="Helical" evidence="4">
    <location>
        <begin position="352"/>
        <end position="374"/>
    </location>
</feature>
<reference evidence="7" key="1">
    <citation type="submission" date="2018-08" db="EMBL/GenBank/DDBJ databases">
        <authorList>
            <person name="Kim S.-J."/>
            <person name="Jung G.-Y."/>
        </authorList>
    </citation>
    <scope>NUCLEOTIDE SEQUENCE [LARGE SCALE GENOMIC DNA]</scope>
    <source>
        <strain evidence="7">GY_H</strain>
    </source>
</reference>
<feature type="transmembrane region" description="Helical" evidence="4">
    <location>
        <begin position="146"/>
        <end position="166"/>
    </location>
</feature>
<dbReference type="PROSITE" id="PS50850">
    <property type="entry name" value="MFS"/>
    <property type="match status" value="1"/>
</dbReference>
<dbReference type="OrthoDB" id="8558006at2"/>
<dbReference type="EMBL" id="QRGO01000003">
    <property type="protein sequence ID" value="RDV01348.1"/>
    <property type="molecule type" value="Genomic_DNA"/>
</dbReference>
<sequence length="407" mass="42796">MSAAAEPQPHVFDDNLAKRNARVLAVAQALAGGNNTVIVSTASIVGSMLAPDPGLATLPVTGMVMGMWVGTLPLGYLARRFGRRNALQSGSLFGVLSGLVSYSAVMQGSFWLLILGTFFGGLYAAAHLSYRFAAADTASERMRAKVVSWVLAGGVFAAVIGPQLVIFTKDILTPYTFAASYLGQSACAVLAAIVLAFVKVPPPAPPRHDAMRPLGEIVRVPRFIVAVVCGVVSYGVMNLVMTSAPLAMVGCGHSVTDAALGIQWHVLAMYAPSFFTGSLIARFGVERITGIGLLILAASAVVAVAGLSVAHFWGALILQGIGWNFAFIGATTMVTQCHRPEERTKVQSFNDFIIFGSMAVTSFSSGQFLALFGWATINELVFPIVGVAGALLIWLMIRKRAEAAAAI</sequence>
<gene>
    <name evidence="6" type="ORF">DXH78_19185</name>
</gene>
<name>A0A371B1B5_9BRAD</name>
<dbReference type="Pfam" id="PF07690">
    <property type="entry name" value="MFS_1"/>
    <property type="match status" value="1"/>
</dbReference>
<evidence type="ECO:0000256" key="4">
    <source>
        <dbReference type="SAM" id="Phobius"/>
    </source>
</evidence>
<evidence type="ECO:0000256" key="2">
    <source>
        <dbReference type="ARBA" id="ARBA00022989"/>
    </source>
</evidence>
<evidence type="ECO:0000256" key="3">
    <source>
        <dbReference type="ARBA" id="ARBA00023136"/>
    </source>
</evidence>
<feature type="transmembrane region" description="Helical" evidence="4">
    <location>
        <begin position="220"/>
        <end position="241"/>
    </location>
</feature>
<dbReference type="Gene3D" id="1.20.1250.20">
    <property type="entry name" value="MFS general substrate transporter like domains"/>
    <property type="match status" value="1"/>
</dbReference>
<evidence type="ECO:0000313" key="6">
    <source>
        <dbReference type="EMBL" id="RDV01348.1"/>
    </source>
</evidence>
<comment type="caution">
    <text evidence="6">The sequence shown here is derived from an EMBL/GenBank/DDBJ whole genome shotgun (WGS) entry which is preliminary data.</text>
</comment>
<keyword evidence="1 4" id="KW-0812">Transmembrane</keyword>
<feature type="transmembrane region" description="Helical" evidence="4">
    <location>
        <begin position="110"/>
        <end position="134"/>
    </location>
</feature>
<evidence type="ECO:0000256" key="1">
    <source>
        <dbReference type="ARBA" id="ARBA00022692"/>
    </source>
</evidence>
<dbReference type="InterPro" id="IPR020846">
    <property type="entry name" value="MFS_dom"/>
</dbReference>
<protein>
    <submittedName>
        <fullName evidence="6">MFS transporter</fullName>
    </submittedName>
</protein>
<dbReference type="RefSeq" id="WP_115518866.1">
    <property type="nucleotide sequence ID" value="NZ_QRGO01000003.1"/>
</dbReference>
<dbReference type="InterPro" id="IPR011701">
    <property type="entry name" value="MFS"/>
</dbReference>
<feature type="transmembrane region" description="Helical" evidence="4">
    <location>
        <begin position="380"/>
        <end position="397"/>
    </location>
</feature>
<feature type="transmembrane region" description="Helical" evidence="4">
    <location>
        <begin position="56"/>
        <end position="78"/>
    </location>
</feature>
<dbReference type="InterPro" id="IPR036259">
    <property type="entry name" value="MFS_trans_sf"/>
</dbReference>
<feature type="transmembrane region" description="Helical" evidence="4">
    <location>
        <begin position="261"/>
        <end position="281"/>
    </location>
</feature>
<feature type="transmembrane region" description="Helical" evidence="4">
    <location>
        <begin position="288"/>
        <end position="306"/>
    </location>
</feature>
<evidence type="ECO:0000313" key="7">
    <source>
        <dbReference type="Proteomes" id="UP000263993"/>
    </source>
</evidence>
<dbReference type="PANTHER" id="PTHR23534:SF1">
    <property type="entry name" value="MAJOR FACILITATOR SUPERFAMILY PROTEIN"/>
    <property type="match status" value="1"/>
</dbReference>